<dbReference type="EMBL" id="JADKPN010000006">
    <property type="protein sequence ID" value="MBF4763933.1"/>
    <property type="molecule type" value="Genomic_DNA"/>
</dbReference>
<dbReference type="RefSeq" id="WP_194707105.1">
    <property type="nucleotide sequence ID" value="NZ_JADKPN010000006.1"/>
</dbReference>
<keyword evidence="4" id="KW-1185">Reference proteome</keyword>
<keyword evidence="2" id="KW-0732">Signal</keyword>
<evidence type="ECO:0008006" key="5">
    <source>
        <dbReference type="Google" id="ProtNLM"/>
    </source>
</evidence>
<feature type="signal peptide" evidence="2">
    <location>
        <begin position="1"/>
        <end position="30"/>
    </location>
</feature>
<evidence type="ECO:0000313" key="3">
    <source>
        <dbReference type="EMBL" id="MBF4763933.1"/>
    </source>
</evidence>
<feature type="chain" id="PRO_5037368636" description="Lipoprotein" evidence="2">
    <location>
        <begin position="31"/>
        <end position="232"/>
    </location>
</feature>
<proteinExistence type="predicted"/>
<organism evidence="3 4">
    <name type="scientific">Nocardioides islandensis</name>
    <dbReference type="NCBI Taxonomy" id="433663"/>
    <lineage>
        <taxon>Bacteria</taxon>
        <taxon>Bacillati</taxon>
        <taxon>Actinomycetota</taxon>
        <taxon>Actinomycetes</taxon>
        <taxon>Propionibacteriales</taxon>
        <taxon>Nocardioidaceae</taxon>
        <taxon>Nocardioides</taxon>
    </lineage>
</organism>
<feature type="region of interest" description="Disordered" evidence="1">
    <location>
        <begin position="25"/>
        <end position="54"/>
    </location>
</feature>
<protein>
    <recommendedName>
        <fullName evidence="5">Lipoprotein</fullName>
    </recommendedName>
</protein>
<reference evidence="3" key="1">
    <citation type="submission" date="2020-11" db="EMBL/GenBank/DDBJ databases">
        <title>Nocardioides sp. nov., isolated from Soil of Cynanchum wilfordii Hemsley rhizosphere.</title>
        <authorList>
            <person name="Lee J.-S."/>
            <person name="Suh M.K."/>
            <person name="Kim J.-S."/>
        </authorList>
    </citation>
    <scope>NUCLEOTIDE SEQUENCE</scope>
    <source>
        <strain evidence="3">KCTC 19275</strain>
    </source>
</reference>
<name>A0A930YEN7_9ACTN</name>
<dbReference type="AlphaFoldDB" id="A0A930YEN7"/>
<evidence type="ECO:0000313" key="4">
    <source>
        <dbReference type="Proteomes" id="UP000640489"/>
    </source>
</evidence>
<feature type="compositionally biased region" description="Low complexity" evidence="1">
    <location>
        <begin position="37"/>
        <end position="54"/>
    </location>
</feature>
<gene>
    <name evidence="3" type="ORF">ISU07_12420</name>
</gene>
<dbReference type="Proteomes" id="UP000640489">
    <property type="component" value="Unassembled WGS sequence"/>
</dbReference>
<accession>A0A930YEN7</accession>
<dbReference type="PROSITE" id="PS51257">
    <property type="entry name" value="PROKAR_LIPOPROTEIN"/>
    <property type="match status" value="1"/>
</dbReference>
<comment type="caution">
    <text evidence="3">The sequence shown here is derived from an EMBL/GenBank/DDBJ whole genome shotgun (WGS) entry which is preliminary data.</text>
</comment>
<sequence>MGRSRAPRAVLVALAASILAGCSASGNDSAAPPVSDPATITSSSDAPTPASTAAQPYDTRAFAPALTVDPPAWFSSDPVQDEPHFLTWSGDGVDVDRAVRFMSPVGLYPPGAPDKKVGGLRPLPRNYVHHLVGLRRHGAQIGERATTEVDGHPATLLTAGTTVSLSGVLGCQQDGLAPEACYGLQPYAVIRLAVIDDDGTTVLAWTRELPGSPTRDQDFAAFEALLATVHFR</sequence>
<evidence type="ECO:0000256" key="2">
    <source>
        <dbReference type="SAM" id="SignalP"/>
    </source>
</evidence>
<evidence type="ECO:0000256" key="1">
    <source>
        <dbReference type="SAM" id="MobiDB-lite"/>
    </source>
</evidence>